<feature type="compositionally biased region" description="Polar residues" evidence="1">
    <location>
        <begin position="191"/>
        <end position="204"/>
    </location>
</feature>
<keyword evidence="2" id="KW-1185">Reference proteome</keyword>
<dbReference type="Proteomes" id="UP000504617">
    <property type="component" value="Unplaced"/>
</dbReference>
<evidence type="ECO:0000256" key="1">
    <source>
        <dbReference type="SAM" id="MobiDB-lite"/>
    </source>
</evidence>
<gene>
    <name evidence="3" type="primary">LOC106554344</name>
</gene>
<organism evidence="2 3">
    <name type="scientific">Thamnophis sirtalis</name>
    <dbReference type="NCBI Taxonomy" id="35019"/>
    <lineage>
        <taxon>Eukaryota</taxon>
        <taxon>Metazoa</taxon>
        <taxon>Chordata</taxon>
        <taxon>Craniata</taxon>
        <taxon>Vertebrata</taxon>
        <taxon>Euteleostomi</taxon>
        <taxon>Lepidosauria</taxon>
        <taxon>Squamata</taxon>
        <taxon>Bifurcata</taxon>
        <taxon>Unidentata</taxon>
        <taxon>Episquamata</taxon>
        <taxon>Toxicofera</taxon>
        <taxon>Serpentes</taxon>
        <taxon>Colubroidea</taxon>
        <taxon>Colubridae</taxon>
        <taxon>Natricinae</taxon>
        <taxon>Thamnophis</taxon>
    </lineage>
</organism>
<reference evidence="3" key="1">
    <citation type="submission" date="2025-08" db="UniProtKB">
        <authorList>
            <consortium name="RefSeq"/>
        </authorList>
    </citation>
    <scope>IDENTIFICATION</scope>
    <source>
        <tissue evidence="3">Skeletal muscle</tissue>
    </source>
</reference>
<dbReference type="AlphaFoldDB" id="A0A6I9YWX9"/>
<accession>A0A6I9YWX9</accession>
<dbReference type="GeneID" id="106554344"/>
<feature type="region of interest" description="Disordered" evidence="1">
    <location>
        <begin position="126"/>
        <end position="204"/>
    </location>
</feature>
<evidence type="ECO:0000313" key="2">
    <source>
        <dbReference type="Proteomes" id="UP000504617"/>
    </source>
</evidence>
<sequence>MNSPKYRLGRTRELEKTILLEETMVKVTAEGKAWKKWETLVEKKLDRLVGSKTWQRRQSGGQSACAHLPRLTPALSPPNQPFPTARLPSTPCRYLIIYRSRVSSSQSRPGRRGDGWAIASAKRTIPVPPAPAPPPPAAAALTAAASLESPPSRGERRGRGKETCPPGFFSLSHARCITAQRGERPIPGQPTEFSFTQRSRPSSK</sequence>
<name>A0A6I9YWX9_9SAUR</name>
<dbReference type="RefSeq" id="XP_013928471.1">
    <property type="nucleotide sequence ID" value="XM_014072996.1"/>
</dbReference>
<protein>
    <submittedName>
        <fullName evidence="3">Translation initiation factor IF-2-like</fullName>
    </submittedName>
</protein>
<evidence type="ECO:0000313" key="3">
    <source>
        <dbReference type="RefSeq" id="XP_013928471.1"/>
    </source>
</evidence>
<feature type="compositionally biased region" description="Basic and acidic residues" evidence="1">
    <location>
        <begin position="153"/>
        <end position="162"/>
    </location>
</feature>
<proteinExistence type="predicted"/>
<feature type="compositionally biased region" description="Pro residues" evidence="1">
    <location>
        <begin position="126"/>
        <end position="137"/>
    </location>
</feature>
<feature type="compositionally biased region" description="Low complexity" evidence="1">
    <location>
        <begin position="138"/>
        <end position="152"/>
    </location>
</feature>
<dbReference type="KEGG" id="tsr:106554344"/>